<feature type="domain" description="RING-type" evidence="2">
    <location>
        <begin position="134"/>
        <end position="175"/>
    </location>
</feature>
<dbReference type="SUPFAM" id="SSF57850">
    <property type="entry name" value="RING/U-box"/>
    <property type="match status" value="2"/>
</dbReference>
<evidence type="ECO:0000259" key="2">
    <source>
        <dbReference type="PROSITE" id="PS50089"/>
    </source>
</evidence>
<accession>A0A9P4IDR6</accession>
<sequence length="438" mass="50684">MSGSTTAAIVGDAMTVSHFSTCRDCRSLVLLRQLGDSFDYFDSSESPATSTFLSGLFKSLTLKELMSIEFTFRHPTQMARSIEEEDQLRVITQEEIRALGYEKRPRLKRAISTLTPYVHSTVFPPPVDLSEPQCAICFQTYANGQAIMAFQGCKHYLHASCMIYFLNTTQRCHQCFAAVFDKETMWQVKEEAKHYDAVKQLTGLENRPNVREALMLTDFRLLSSRFVPRYGAWQGAHCLTCSDDYIEEDAVLIFRCGHFMHFSCATEMMSRMGRYKCVECETSFWPREIHKAIFIEGYRLVAKKKFAQESRLLAQRMARSYVMGYDPATRFLGGLALQASMKAQRALETRDRNALGWLRAEYRYREEAELAERQWAWHELPHVFDNPEDHQVRTKAEWPPSADWVGLPAKVWPYRPRQTVTFNLSQMTVTFYLRAPDE</sequence>
<feature type="domain" description="RING-type" evidence="2">
    <location>
        <begin position="238"/>
        <end position="281"/>
    </location>
</feature>
<keyword evidence="1" id="KW-0863">Zinc-finger</keyword>
<dbReference type="PROSITE" id="PS50089">
    <property type="entry name" value="ZF_RING_2"/>
    <property type="match status" value="2"/>
</dbReference>
<dbReference type="Proteomes" id="UP000799772">
    <property type="component" value="Unassembled WGS sequence"/>
</dbReference>
<dbReference type="EMBL" id="ML978127">
    <property type="protein sequence ID" value="KAF2097792.1"/>
    <property type="molecule type" value="Genomic_DNA"/>
</dbReference>
<dbReference type="SMART" id="SM00184">
    <property type="entry name" value="RING"/>
    <property type="match status" value="2"/>
</dbReference>
<proteinExistence type="predicted"/>
<keyword evidence="4" id="KW-1185">Reference proteome</keyword>
<dbReference type="AlphaFoldDB" id="A0A9P4IDR6"/>
<name>A0A9P4IDR6_9PEZI</name>
<keyword evidence="1" id="KW-0479">Metal-binding</keyword>
<dbReference type="InterPro" id="IPR001841">
    <property type="entry name" value="Znf_RING"/>
</dbReference>
<protein>
    <recommendedName>
        <fullName evidence="2">RING-type domain-containing protein</fullName>
    </recommendedName>
</protein>
<evidence type="ECO:0000256" key="1">
    <source>
        <dbReference type="PROSITE-ProRule" id="PRU00175"/>
    </source>
</evidence>
<dbReference type="GO" id="GO:0008270">
    <property type="term" value="F:zinc ion binding"/>
    <property type="evidence" value="ECO:0007669"/>
    <property type="project" value="UniProtKB-KW"/>
</dbReference>
<evidence type="ECO:0000313" key="3">
    <source>
        <dbReference type="EMBL" id="KAF2097792.1"/>
    </source>
</evidence>
<gene>
    <name evidence="3" type="ORF">NA57DRAFT_76601</name>
</gene>
<organism evidence="3 4">
    <name type="scientific">Rhizodiscina lignyota</name>
    <dbReference type="NCBI Taxonomy" id="1504668"/>
    <lineage>
        <taxon>Eukaryota</taxon>
        <taxon>Fungi</taxon>
        <taxon>Dikarya</taxon>
        <taxon>Ascomycota</taxon>
        <taxon>Pezizomycotina</taxon>
        <taxon>Dothideomycetes</taxon>
        <taxon>Pleosporomycetidae</taxon>
        <taxon>Aulographales</taxon>
        <taxon>Rhizodiscinaceae</taxon>
        <taxon>Rhizodiscina</taxon>
    </lineage>
</organism>
<evidence type="ECO:0000313" key="4">
    <source>
        <dbReference type="Proteomes" id="UP000799772"/>
    </source>
</evidence>
<comment type="caution">
    <text evidence="3">The sequence shown here is derived from an EMBL/GenBank/DDBJ whole genome shotgun (WGS) entry which is preliminary data.</text>
</comment>
<dbReference type="Gene3D" id="3.30.40.10">
    <property type="entry name" value="Zinc/RING finger domain, C3HC4 (zinc finger)"/>
    <property type="match status" value="2"/>
</dbReference>
<reference evidence="3" key="1">
    <citation type="journal article" date="2020" name="Stud. Mycol.">
        <title>101 Dothideomycetes genomes: a test case for predicting lifestyles and emergence of pathogens.</title>
        <authorList>
            <person name="Haridas S."/>
            <person name="Albert R."/>
            <person name="Binder M."/>
            <person name="Bloem J."/>
            <person name="Labutti K."/>
            <person name="Salamov A."/>
            <person name="Andreopoulos B."/>
            <person name="Baker S."/>
            <person name="Barry K."/>
            <person name="Bills G."/>
            <person name="Bluhm B."/>
            <person name="Cannon C."/>
            <person name="Castanera R."/>
            <person name="Culley D."/>
            <person name="Daum C."/>
            <person name="Ezra D."/>
            <person name="Gonzalez J."/>
            <person name="Henrissat B."/>
            <person name="Kuo A."/>
            <person name="Liang C."/>
            <person name="Lipzen A."/>
            <person name="Lutzoni F."/>
            <person name="Magnuson J."/>
            <person name="Mondo S."/>
            <person name="Nolan M."/>
            <person name="Ohm R."/>
            <person name="Pangilinan J."/>
            <person name="Park H.-J."/>
            <person name="Ramirez L."/>
            <person name="Alfaro M."/>
            <person name="Sun H."/>
            <person name="Tritt A."/>
            <person name="Yoshinaga Y."/>
            <person name="Zwiers L.-H."/>
            <person name="Turgeon B."/>
            <person name="Goodwin S."/>
            <person name="Spatafora J."/>
            <person name="Crous P."/>
            <person name="Grigoriev I."/>
        </authorList>
    </citation>
    <scope>NUCLEOTIDE SEQUENCE</scope>
    <source>
        <strain evidence="3">CBS 133067</strain>
    </source>
</reference>
<dbReference type="OrthoDB" id="2195295at2759"/>
<dbReference type="InterPro" id="IPR013083">
    <property type="entry name" value="Znf_RING/FYVE/PHD"/>
</dbReference>
<keyword evidence="1" id="KW-0862">Zinc</keyword>